<reference evidence="4" key="1">
    <citation type="journal article" date="2020" name="bioRxiv">
        <title>Comparative genomics of Chlamydomonas.</title>
        <authorList>
            <person name="Craig R.J."/>
            <person name="Hasan A.R."/>
            <person name="Ness R.W."/>
            <person name="Keightley P.D."/>
        </authorList>
    </citation>
    <scope>NUCLEOTIDE SEQUENCE</scope>
    <source>
        <strain evidence="4">SAG 7.73</strain>
    </source>
</reference>
<dbReference type="Gene3D" id="3.10.100.10">
    <property type="entry name" value="Mannose-Binding Protein A, subunit A"/>
    <property type="match status" value="2"/>
</dbReference>
<dbReference type="OrthoDB" id="9032708at2759"/>
<evidence type="ECO:0000256" key="2">
    <source>
        <dbReference type="SAM" id="MobiDB-lite"/>
    </source>
</evidence>
<name>A0A835SSK7_CHLIN</name>
<protein>
    <recommendedName>
        <fullName evidence="3">C-type lectin domain-containing protein</fullName>
    </recommendedName>
</protein>
<feature type="region of interest" description="Disordered" evidence="2">
    <location>
        <begin position="183"/>
        <end position="204"/>
    </location>
</feature>
<dbReference type="CDD" id="cd00037">
    <property type="entry name" value="CLECT"/>
    <property type="match status" value="1"/>
</dbReference>
<dbReference type="PROSITE" id="PS50041">
    <property type="entry name" value="C_TYPE_LECTIN_2"/>
    <property type="match status" value="1"/>
</dbReference>
<dbReference type="Proteomes" id="UP000650467">
    <property type="component" value="Unassembled WGS sequence"/>
</dbReference>
<feature type="compositionally biased region" description="Low complexity" evidence="2">
    <location>
        <begin position="36"/>
        <end position="54"/>
    </location>
</feature>
<organism evidence="4 5">
    <name type="scientific">Chlamydomonas incerta</name>
    <dbReference type="NCBI Taxonomy" id="51695"/>
    <lineage>
        <taxon>Eukaryota</taxon>
        <taxon>Viridiplantae</taxon>
        <taxon>Chlorophyta</taxon>
        <taxon>core chlorophytes</taxon>
        <taxon>Chlorophyceae</taxon>
        <taxon>CS clade</taxon>
        <taxon>Chlamydomonadales</taxon>
        <taxon>Chlamydomonadaceae</taxon>
        <taxon>Chlamydomonas</taxon>
    </lineage>
</organism>
<evidence type="ECO:0000256" key="1">
    <source>
        <dbReference type="ARBA" id="ARBA00023157"/>
    </source>
</evidence>
<dbReference type="InterPro" id="IPR050111">
    <property type="entry name" value="C-type_lectin/snaclec_domain"/>
</dbReference>
<feature type="region of interest" description="Disordered" evidence="2">
    <location>
        <begin position="27"/>
        <end position="59"/>
    </location>
</feature>
<sequence>MSSLYPAAVVAAEAALLRRPLRAEELQAESRGLQHSAAAGASSRPGSGSAPTRSASAEAKGGQTRTKCCCGKHVQDKDTPVATAVHGGYRYDAFGWATTWWLAEQYCQDALGGHLVSVRSAAENGVVEPLAVAAAAAARASAELASTAWTGCAWMGLRCTQPPKALWPIDVDQRPLCTAKDQYRTWSDDDGGPGGGGGAAGPSAPAPALTYSNWREGKLNNVQWRGVWVECACMTDATFGSSTSGRWRDDACAASSAFVCKRAWPPPPIPAAAAVPPPPPLTSCPPGQQLCPGRGGGSGPCCAVRCCGNLCCPVVWRVLGLVLPQLDFSWTELAGGRRQRVVADMTAEQVANASAYLSQMPAQLSALSDGLLAAAVDVEVAPAGYVQRTLSTYKFEEPMTKSSFFPAPADVHDIVQQVAAGRRYDAVVTVVRLYPTAGIVEPGGAMSVPSWTAGNGWWYGLGGCCNTDLPFPWLAGYLTFQLSGLFRAADSVLSHEFGHIMEGYYGPQPGVTLPDLHASSQYGYADDGQEFRSWRHDFYTGQVWSAELGRYIGLNATVYGYGTPSHPAVPPPWSARTAAAVPPFPPRRPPLRPPSPPAPRYPDMPAAPPADAPAATDALDGRRYEAFAAELPWAAAEAACQSRGGHLASVASTPEALVVAKVAKAASDAYKSP</sequence>
<keyword evidence="5" id="KW-1185">Reference proteome</keyword>
<evidence type="ECO:0000313" key="4">
    <source>
        <dbReference type="EMBL" id="KAG2427504.1"/>
    </source>
</evidence>
<comment type="caution">
    <text evidence="4">The sequence shown here is derived from an EMBL/GenBank/DDBJ whole genome shotgun (WGS) entry which is preliminary data.</text>
</comment>
<gene>
    <name evidence="4" type="ORF">HXX76_012437</name>
</gene>
<proteinExistence type="predicted"/>
<evidence type="ECO:0000259" key="3">
    <source>
        <dbReference type="PROSITE" id="PS50041"/>
    </source>
</evidence>
<dbReference type="Pfam" id="PF00059">
    <property type="entry name" value="Lectin_C"/>
    <property type="match status" value="1"/>
</dbReference>
<dbReference type="InterPro" id="IPR018378">
    <property type="entry name" value="C-type_lectin_CS"/>
</dbReference>
<feature type="region of interest" description="Disordered" evidence="2">
    <location>
        <begin position="579"/>
        <end position="618"/>
    </location>
</feature>
<dbReference type="SUPFAM" id="SSF56436">
    <property type="entry name" value="C-type lectin-like"/>
    <property type="match status" value="2"/>
</dbReference>
<dbReference type="InterPro" id="IPR001304">
    <property type="entry name" value="C-type_lectin-like"/>
</dbReference>
<dbReference type="PANTHER" id="PTHR22803">
    <property type="entry name" value="MANNOSE, PHOSPHOLIPASE, LECTIN RECEPTOR RELATED"/>
    <property type="match status" value="1"/>
</dbReference>
<dbReference type="InterPro" id="IPR016186">
    <property type="entry name" value="C-type_lectin-like/link_sf"/>
</dbReference>
<feature type="domain" description="C-type lectin" evidence="3">
    <location>
        <begin position="86"/>
        <end position="261"/>
    </location>
</feature>
<keyword evidence="1" id="KW-1015">Disulfide bond</keyword>
<evidence type="ECO:0000313" key="5">
    <source>
        <dbReference type="Proteomes" id="UP000650467"/>
    </source>
</evidence>
<dbReference type="EMBL" id="JAEHOC010000040">
    <property type="protein sequence ID" value="KAG2427504.1"/>
    <property type="molecule type" value="Genomic_DNA"/>
</dbReference>
<dbReference type="SMART" id="SM00034">
    <property type="entry name" value="CLECT"/>
    <property type="match status" value="1"/>
</dbReference>
<feature type="compositionally biased region" description="Pro residues" evidence="2">
    <location>
        <begin position="582"/>
        <end position="611"/>
    </location>
</feature>
<dbReference type="InterPro" id="IPR016187">
    <property type="entry name" value="CTDL_fold"/>
</dbReference>
<accession>A0A835SSK7</accession>
<dbReference type="AlphaFoldDB" id="A0A835SSK7"/>
<dbReference type="PROSITE" id="PS00615">
    <property type="entry name" value="C_TYPE_LECTIN_1"/>
    <property type="match status" value="1"/>
</dbReference>